<dbReference type="RefSeq" id="XP_052947948.1">
    <property type="nucleotide sequence ID" value="XM_053092049.1"/>
</dbReference>
<dbReference type="EMBL" id="JAKWFO010000003">
    <property type="protein sequence ID" value="KAI9638171.1"/>
    <property type="molecule type" value="Genomic_DNA"/>
</dbReference>
<feature type="compositionally biased region" description="Gly residues" evidence="1">
    <location>
        <begin position="677"/>
        <end position="693"/>
    </location>
</feature>
<organism evidence="2 3">
    <name type="scientific">Dioszegia hungarica</name>
    <dbReference type="NCBI Taxonomy" id="4972"/>
    <lineage>
        <taxon>Eukaryota</taxon>
        <taxon>Fungi</taxon>
        <taxon>Dikarya</taxon>
        <taxon>Basidiomycota</taxon>
        <taxon>Agaricomycotina</taxon>
        <taxon>Tremellomycetes</taxon>
        <taxon>Tremellales</taxon>
        <taxon>Bulleribasidiaceae</taxon>
        <taxon>Dioszegia</taxon>
    </lineage>
</organism>
<name>A0AA38HFL8_9TREE</name>
<evidence type="ECO:0000256" key="1">
    <source>
        <dbReference type="SAM" id="MobiDB-lite"/>
    </source>
</evidence>
<protein>
    <submittedName>
        <fullName evidence="2">Uncharacterized protein</fullName>
    </submittedName>
</protein>
<feature type="region of interest" description="Disordered" evidence="1">
    <location>
        <begin position="390"/>
        <end position="473"/>
    </location>
</feature>
<feature type="region of interest" description="Disordered" evidence="1">
    <location>
        <begin position="555"/>
        <end position="574"/>
    </location>
</feature>
<dbReference type="GeneID" id="77731254"/>
<comment type="caution">
    <text evidence="2">The sequence shown here is derived from an EMBL/GenBank/DDBJ whole genome shotgun (WGS) entry which is preliminary data.</text>
</comment>
<feature type="compositionally biased region" description="Pro residues" evidence="1">
    <location>
        <begin position="589"/>
        <end position="598"/>
    </location>
</feature>
<gene>
    <name evidence="2" type="ORF">MKK02DRAFT_42560</name>
</gene>
<dbReference type="Proteomes" id="UP001164286">
    <property type="component" value="Unassembled WGS sequence"/>
</dbReference>
<reference evidence="2" key="1">
    <citation type="journal article" date="2022" name="G3 (Bethesda)">
        <title>High quality genome of the basidiomycete yeast Dioszegia hungarica PDD-24b-2 isolated from cloud water.</title>
        <authorList>
            <person name="Jarrige D."/>
            <person name="Haridas S."/>
            <person name="Bleykasten-Grosshans C."/>
            <person name="Joly M."/>
            <person name="Nadalig T."/>
            <person name="Sancelme M."/>
            <person name="Vuilleumier S."/>
            <person name="Grigoriev I.V."/>
            <person name="Amato P."/>
            <person name="Bringel F."/>
        </authorList>
    </citation>
    <scope>NUCLEOTIDE SEQUENCE</scope>
    <source>
        <strain evidence="2">PDD-24b-2</strain>
    </source>
</reference>
<evidence type="ECO:0000313" key="3">
    <source>
        <dbReference type="Proteomes" id="UP001164286"/>
    </source>
</evidence>
<sequence>MAVSTTGALPPPDYAASQPQIMVAPLPDAASFFCGPSVQGEVFVKGLGEQGGQRGVKHLSVKLYLVNRLPDHPDIELHEFSDQVIWPSSLASSTSRSSSSTSFPAVHQFSISLPSPSSDTPSSRGLPGTLNLSEVRKGEIKWWLRVTLSLASGDVHEDIQVEGTPQVEETEEGMGNEAEAVLDKMGVITRLLVEDPSPRLGSLLRLGVELRPKERQRQAVADLATQPDPKASLRALRRVRVELYRLVHIHVPGAGSSTSPGETREHLTLLHASGKSLRYPGSAHPPLRVLFTLPTAQLGSTVDQTWGEVSMSAPYHTVTFFVRVSLGFGALAEVAPEEMRDFVVEQSIDIRPRAWRVPRAVSGQEDADGEVEMSEEEWAKEAYRRKGRDRVGEVGTYRPADHDGPPGFDEAGPSTSQAPMVPDTGGSSSGGGLPTFLESQAASGSPAMGGAEDLSGPDLEDRTTAVGRRGSLGGELGTWVEYDGYETFSVAPPSVSASFGASGSMDPPHPDDEDVNLAGGLAARLGLSAPVGGAGGMALMEQLGLGEGTRVIDLQDDLPPGIDEPSLPALPTFTQSIHPSSRYRVAPHPLSPSPPPPHSSLAPPGTASHDVSPPSFAASEAAQASGTGVGAAVRRGSHGQSLDLLGAQRAAGEMSGGAVTPPPPIEAGEGREAPPGYFGGAPAGAGGGPPAYS</sequence>
<accession>A0AA38HFL8</accession>
<dbReference type="AlphaFoldDB" id="A0AA38HFL8"/>
<keyword evidence="3" id="KW-1185">Reference proteome</keyword>
<proteinExistence type="predicted"/>
<feature type="region of interest" description="Disordered" evidence="1">
    <location>
        <begin position="582"/>
        <end position="693"/>
    </location>
</feature>
<evidence type="ECO:0000313" key="2">
    <source>
        <dbReference type="EMBL" id="KAI9638171.1"/>
    </source>
</evidence>